<keyword evidence="2" id="KW-1185">Reference proteome</keyword>
<gene>
    <name evidence="1" type="ORF">MCAP1_001257</name>
</gene>
<dbReference type="SUPFAM" id="SSF48452">
    <property type="entry name" value="TPR-like"/>
    <property type="match status" value="1"/>
</dbReference>
<dbReference type="Proteomes" id="UP001220961">
    <property type="component" value="Chromosome 2"/>
</dbReference>
<name>A0AAF0IVQ8_9BASI</name>
<dbReference type="EMBL" id="CP119909">
    <property type="protein sequence ID" value="WFD19042.1"/>
    <property type="molecule type" value="Genomic_DNA"/>
</dbReference>
<dbReference type="GO" id="GO:0016020">
    <property type="term" value="C:membrane"/>
    <property type="evidence" value="ECO:0007669"/>
    <property type="project" value="TreeGrafter"/>
</dbReference>
<proteinExistence type="predicted"/>
<dbReference type="GO" id="GO:0044183">
    <property type="term" value="F:protein folding chaperone"/>
    <property type="evidence" value="ECO:0007669"/>
    <property type="project" value="TreeGrafter"/>
</dbReference>
<dbReference type="AlphaFoldDB" id="A0AAF0IVQ8"/>
<evidence type="ECO:0008006" key="3">
    <source>
        <dbReference type="Google" id="ProtNLM"/>
    </source>
</evidence>
<dbReference type="InterPro" id="IPR050754">
    <property type="entry name" value="FKBP4/5/8-like"/>
</dbReference>
<accession>A0AAF0IVQ8</accession>
<dbReference type="GO" id="GO:0012505">
    <property type="term" value="C:endomembrane system"/>
    <property type="evidence" value="ECO:0007669"/>
    <property type="project" value="TreeGrafter"/>
</dbReference>
<sequence>MARSQRDTQARIAQGIEHKQAGNALYGKKDYSGALREYYYAVLHLSGLDTGALPSVAVQPAAESADLRDSQRHLSQVRSNMAACFLALARYDRAVEVCDQALAGDAANAKAIFRKAQALRLRGDMYAARDWLARPAHASYLDDAEFRAEQARIDTQIRTRERTSASRWRGFLT</sequence>
<dbReference type="PANTHER" id="PTHR46512:SF1">
    <property type="entry name" value="PEPTIDYLPROLYL ISOMERASE"/>
    <property type="match status" value="1"/>
</dbReference>
<evidence type="ECO:0000313" key="1">
    <source>
        <dbReference type="EMBL" id="WFD19042.1"/>
    </source>
</evidence>
<evidence type="ECO:0000313" key="2">
    <source>
        <dbReference type="Proteomes" id="UP001220961"/>
    </source>
</evidence>
<dbReference type="GO" id="GO:0043066">
    <property type="term" value="P:negative regulation of apoptotic process"/>
    <property type="evidence" value="ECO:0007669"/>
    <property type="project" value="TreeGrafter"/>
</dbReference>
<reference evidence="1" key="1">
    <citation type="submission" date="2023-03" db="EMBL/GenBank/DDBJ databases">
        <title>Mating type loci evolution in Malassezia.</title>
        <authorList>
            <person name="Coelho M.A."/>
        </authorList>
    </citation>
    <scope>NUCLEOTIDE SEQUENCE</scope>
    <source>
        <strain evidence="1">CBS 10434</strain>
    </source>
</reference>
<dbReference type="GO" id="GO:0005740">
    <property type="term" value="C:mitochondrial envelope"/>
    <property type="evidence" value="ECO:0007669"/>
    <property type="project" value="TreeGrafter"/>
</dbReference>
<organism evidence="1 2">
    <name type="scientific">Malassezia caprae</name>
    <dbReference type="NCBI Taxonomy" id="1381934"/>
    <lineage>
        <taxon>Eukaryota</taxon>
        <taxon>Fungi</taxon>
        <taxon>Dikarya</taxon>
        <taxon>Basidiomycota</taxon>
        <taxon>Ustilaginomycotina</taxon>
        <taxon>Malasseziomycetes</taxon>
        <taxon>Malasseziales</taxon>
        <taxon>Malasseziaceae</taxon>
        <taxon>Malassezia</taxon>
    </lineage>
</organism>
<dbReference type="Gene3D" id="1.25.40.10">
    <property type="entry name" value="Tetratricopeptide repeat domain"/>
    <property type="match status" value="1"/>
</dbReference>
<protein>
    <recommendedName>
        <fullName evidence="3">Tetratricopeptide repeat protein</fullName>
    </recommendedName>
</protein>
<dbReference type="InterPro" id="IPR011990">
    <property type="entry name" value="TPR-like_helical_dom_sf"/>
</dbReference>
<dbReference type="PANTHER" id="PTHR46512">
    <property type="entry name" value="PEPTIDYLPROLYL ISOMERASE"/>
    <property type="match status" value="1"/>
</dbReference>
<dbReference type="GO" id="GO:0005829">
    <property type="term" value="C:cytosol"/>
    <property type="evidence" value="ECO:0007669"/>
    <property type="project" value="TreeGrafter"/>
</dbReference>